<evidence type="ECO:0000256" key="1">
    <source>
        <dbReference type="ARBA" id="ARBA00023157"/>
    </source>
</evidence>
<keyword evidence="4" id="KW-0676">Redox-active center</keyword>
<dbReference type="InterPro" id="IPR005746">
    <property type="entry name" value="Thioredoxin"/>
</dbReference>
<dbReference type="Proteomes" id="UP000728032">
    <property type="component" value="Unassembled WGS sequence"/>
</dbReference>
<dbReference type="EMBL" id="CAJPVJ010004553">
    <property type="protein sequence ID" value="CAG2168717.1"/>
    <property type="molecule type" value="Genomic_DNA"/>
</dbReference>
<protein>
    <recommendedName>
        <fullName evidence="2">Thioredoxin</fullName>
    </recommendedName>
</protein>
<gene>
    <name evidence="6" type="ORF">ONB1V03_LOCUS8203</name>
</gene>
<dbReference type="PRINTS" id="PR00421">
    <property type="entry name" value="THIOREDOXIN"/>
</dbReference>
<evidence type="ECO:0000313" key="6">
    <source>
        <dbReference type="EMBL" id="CAD7651234.1"/>
    </source>
</evidence>
<dbReference type="PANTHER" id="PTHR46115">
    <property type="entry name" value="THIOREDOXIN-LIKE PROTEIN 1"/>
    <property type="match status" value="1"/>
</dbReference>
<keyword evidence="7" id="KW-1185">Reference proteome</keyword>
<evidence type="ECO:0000259" key="5">
    <source>
        <dbReference type="PROSITE" id="PS51352"/>
    </source>
</evidence>
<feature type="disulfide bond" description="Redox-active" evidence="4">
    <location>
        <begin position="33"/>
        <end position="36"/>
    </location>
</feature>
<dbReference type="NCBIfam" id="TIGR01068">
    <property type="entry name" value="thioredoxin"/>
    <property type="match status" value="1"/>
</dbReference>
<dbReference type="Pfam" id="PF00085">
    <property type="entry name" value="Thioredoxin"/>
    <property type="match status" value="1"/>
</dbReference>
<dbReference type="PIRSF" id="PIRSF000077">
    <property type="entry name" value="Thioredoxin"/>
    <property type="match status" value="1"/>
</dbReference>
<dbReference type="EMBL" id="OC919378">
    <property type="protein sequence ID" value="CAD7651234.1"/>
    <property type="molecule type" value="Genomic_DNA"/>
</dbReference>
<reference evidence="6" key="1">
    <citation type="submission" date="2020-11" db="EMBL/GenBank/DDBJ databases">
        <authorList>
            <person name="Tran Van P."/>
        </authorList>
    </citation>
    <scope>NUCLEOTIDE SEQUENCE</scope>
</reference>
<accession>A0A7R9M0J6</accession>
<evidence type="ECO:0000313" key="7">
    <source>
        <dbReference type="Proteomes" id="UP000728032"/>
    </source>
</evidence>
<dbReference type="GO" id="GO:0015035">
    <property type="term" value="F:protein-disulfide reductase activity"/>
    <property type="evidence" value="ECO:0007669"/>
    <property type="project" value="InterPro"/>
</dbReference>
<evidence type="ECO:0000256" key="2">
    <source>
        <dbReference type="PIRNR" id="PIRNR000077"/>
    </source>
</evidence>
<organism evidence="6">
    <name type="scientific">Oppiella nova</name>
    <dbReference type="NCBI Taxonomy" id="334625"/>
    <lineage>
        <taxon>Eukaryota</taxon>
        <taxon>Metazoa</taxon>
        <taxon>Ecdysozoa</taxon>
        <taxon>Arthropoda</taxon>
        <taxon>Chelicerata</taxon>
        <taxon>Arachnida</taxon>
        <taxon>Acari</taxon>
        <taxon>Acariformes</taxon>
        <taxon>Sarcoptiformes</taxon>
        <taxon>Oribatida</taxon>
        <taxon>Brachypylina</taxon>
        <taxon>Oppioidea</taxon>
        <taxon>Oppiidae</taxon>
        <taxon>Oppiella</taxon>
    </lineage>
</organism>
<dbReference type="AlphaFoldDB" id="A0A7R9M0J6"/>
<dbReference type="CDD" id="cd02947">
    <property type="entry name" value="TRX_family"/>
    <property type="match status" value="1"/>
</dbReference>
<comment type="similarity">
    <text evidence="2">Belongs to the thioredoxin family.</text>
</comment>
<dbReference type="InterPro" id="IPR036249">
    <property type="entry name" value="Thioredoxin-like_sf"/>
</dbReference>
<feature type="site" description="Contributes to redox potential value" evidence="3">
    <location>
        <position position="34"/>
    </location>
</feature>
<sequence>MGVHHVSDKEDFEGQLAEAGSKLVVVDFFATWCDPCKMISPVLDKLSEELVADVMFLKVDVDENEDIATRHEVTVKPTFLLFRRGQKVDQCSGANESKLRELITKYK</sequence>
<evidence type="ECO:0000256" key="3">
    <source>
        <dbReference type="PIRSR" id="PIRSR000077-1"/>
    </source>
</evidence>
<proteinExistence type="inferred from homology"/>
<dbReference type="PROSITE" id="PS51352">
    <property type="entry name" value="THIOREDOXIN_2"/>
    <property type="match status" value="1"/>
</dbReference>
<feature type="site" description="Contributes to redox potential value" evidence="3">
    <location>
        <position position="35"/>
    </location>
</feature>
<feature type="site" description="Deprotonates C-terminal active site Cys" evidence="3">
    <location>
        <position position="27"/>
    </location>
</feature>
<feature type="active site" description="Nucleophile" evidence="3">
    <location>
        <position position="33"/>
    </location>
</feature>
<dbReference type="InterPro" id="IPR013766">
    <property type="entry name" value="Thioredoxin_domain"/>
</dbReference>
<feature type="domain" description="Thioredoxin" evidence="5">
    <location>
        <begin position="1"/>
        <end position="107"/>
    </location>
</feature>
<dbReference type="FunFam" id="3.40.30.10:FF:000245">
    <property type="entry name" value="Thioredoxin"/>
    <property type="match status" value="1"/>
</dbReference>
<name>A0A7R9M0J6_9ACAR</name>
<dbReference type="OrthoDB" id="2121326at2759"/>
<feature type="active site" description="Nucleophile" evidence="3">
    <location>
        <position position="36"/>
    </location>
</feature>
<keyword evidence="1 4" id="KW-1015">Disulfide bond</keyword>
<evidence type="ECO:0000256" key="4">
    <source>
        <dbReference type="PIRSR" id="PIRSR000077-4"/>
    </source>
</evidence>
<dbReference type="SUPFAM" id="SSF52833">
    <property type="entry name" value="Thioredoxin-like"/>
    <property type="match status" value="1"/>
</dbReference>
<dbReference type="Gene3D" id="3.40.30.10">
    <property type="entry name" value="Glutaredoxin"/>
    <property type="match status" value="1"/>
</dbReference>